<dbReference type="PANTHER" id="PTHR47099">
    <property type="entry name" value="METHYLCOBAMIDE:COM METHYLTRANSFERASE MTBA"/>
    <property type="match status" value="1"/>
</dbReference>
<protein>
    <recommendedName>
        <fullName evidence="1">Uroporphyrinogen decarboxylase (URO-D) domain-containing protein</fullName>
    </recommendedName>
</protein>
<dbReference type="InterPro" id="IPR038071">
    <property type="entry name" value="UROD/MetE-like_sf"/>
</dbReference>
<gene>
    <name evidence="2" type="ORF">BKD89_02060</name>
</gene>
<reference evidence="2 3" key="1">
    <citation type="submission" date="2016-10" db="EMBL/GenBank/DDBJ databases">
        <title>Complete genome of the TMA-utilizing, human hosted archaeon Methanomethylophilus alvus Gen. nov, sp. nov., strain Mx-05, derived from a pure culture.</title>
        <authorList>
            <person name="Brugere J.-F."/>
            <person name="Ben Hania W."/>
            <person name="Chaudhary P.P."/>
            <person name="Gaci N."/>
            <person name="Borrel G."/>
            <person name="Cao Van Tuat L."/>
            <person name="Fardeau M.-L."/>
            <person name="Harris H.M.B."/>
            <person name="O'Toole P.W."/>
            <person name="Ollivier B."/>
        </authorList>
    </citation>
    <scope>NUCLEOTIDE SEQUENCE [LARGE SCALE GENOMIC DNA]</scope>
    <source>
        <strain evidence="2 3">Mx-05</strain>
    </source>
</reference>
<accession>A0A3G3IFF2</accession>
<dbReference type="RefSeq" id="WP_015504314.1">
    <property type="nucleotide sequence ID" value="NZ_CP017686.1"/>
</dbReference>
<dbReference type="OMA" id="IYSMAYY"/>
<dbReference type="SUPFAM" id="SSF51726">
    <property type="entry name" value="UROD/MetE-like"/>
    <property type="match status" value="1"/>
</dbReference>
<dbReference type="GO" id="GO:0004853">
    <property type="term" value="F:uroporphyrinogen decarboxylase activity"/>
    <property type="evidence" value="ECO:0007669"/>
    <property type="project" value="InterPro"/>
</dbReference>
<organism evidence="2 3">
    <name type="scientific">Methanomethylophilus alvi</name>
    <dbReference type="NCBI Taxonomy" id="1291540"/>
    <lineage>
        <taxon>Archaea</taxon>
        <taxon>Methanobacteriati</taxon>
        <taxon>Thermoplasmatota</taxon>
        <taxon>Thermoplasmata</taxon>
        <taxon>Methanomassiliicoccales</taxon>
        <taxon>Methanomethylophilaceae</taxon>
        <taxon>Methanomethylophilus</taxon>
    </lineage>
</organism>
<dbReference type="GeneID" id="41321214"/>
<feature type="domain" description="Uroporphyrinogen decarboxylase (URO-D)" evidence="1">
    <location>
        <begin position="9"/>
        <end position="359"/>
    </location>
</feature>
<sequence>MVKNLNHLERAAAALADEEVDRLATYPIACGVSRRLIGDGSVTYREWCQNPEKYAEGFVAAQKAFDLDFSIGLMDLSVLAGDLGSHVRFDEENTPFVDKPLIKTLEDYEKLEIPDITKGRTNVIIKGSELVANRLGDEVITSAFVEGPLLVLSQSAGAEKLFFDSYEEPGTVKKALRTITEYDRQVVEALGKTGTKAICWDYLWANYSCLDDKEYGELEGDVFAPSLNEETRKNGMAVAVHNCADLPHLDTQIRKFKPAIYSMAYYPLIEGSKTASQVIEEGYADETLVAGNLDPQLFEQGTVQQVETATKALCQEVKTALCKRGLKSRYCIASGCEVPPSTTCRLENIKAVSDAVKKYGTIGD</sequence>
<dbReference type="InterPro" id="IPR052024">
    <property type="entry name" value="Methanogen_methyltrans"/>
</dbReference>
<dbReference type="Gene3D" id="3.20.20.210">
    <property type="match status" value="1"/>
</dbReference>
<proteinExistence type="predicted"/>
<dbReference type="EMBL" id="CP017686">
    <property type="protein sequence ID" value="AYQ54596.1"/>
    <property type="molecule type" value="Genomic_DNA"/>
</dbReference>
<evidence type="ECO:0000313" key="3">
    <source>
        <dbReference type="Proteomes" id="UP000273278"/>
    </source>
</evidence>
<dbReference type="Pfam" id="PF01208">
    <property type="entry name" value="URO-D"/>
    <property type="match status" value="1"/>
</dbReference>
<evidence type="ECO:0000259" key="1">
    <source>
        <dbReference type="Pfam" id="PF01208"/>
    </source>
</evidence>
<dbReference type="CDD" id="cd03465">
    <property type="entry name" value="URO-D_like"/>
    <property type="match status" value="1"/>
</dbReference>
<evidence type="ECO:0000313" key="2">
    <source>
        <dbReference type="EMBL" id="AYQ54596.1"/>
    </source>
</evidence>
<dbReference type="PANTHER" id="PTHR47099:SF1">
    <property type="entry name" value="METHYLCOBAMIDE:COM METHYLTRANSFERASE MTBA"/>
    <property type="match status" value="1"/>
</dbReference>
<dbReference type="AlphaFoldDB" id="A0A3G3IFF2"/>
<name>A0A3G3IFF2_9ARCH</name>
<dbReference type="InterPro" id="IPR000257">
    <property type="entry name" value="Uroporphyrinogen_deCOase"/>
</dbReference>
<dbReference type="Proteomes" id="UP000273278">
    <property type="component" value="Chromosome"/>
</dbReference>
<dbReference type="GO" id="GO:0006779">
    <property type="term" value="P:porphyrin-containing compound biosynthetic process"/>
    <property type="evidence" value="ECO:0007669"/>
    <property type="project" value="InterPro"/>
</dbReference>